<dbReference type="EMBL" id="JAPDGR010001195">
    <property type="protein sequence ID" value="KAJ2984937.1"/>
    <property type="molecule type" value="Genomic_DNA"/>
</dbReference>
<organism evidence="1 2">
    <name type="scientific">Xylaria curta</name>
    <dbReference type="NCBI Taxonomy" id="42375"/>
    <lineage>
        <taxon>Eukaryota</taxon>
        <taxon>Fungi</taxon>
        <taxon>Dikarya</taxon>
        <taxon>Ascomycota</taxon>
        <taxon>Pezizomycotina</taxon>
        <taxon>Sordariomycetes</taxon>
        <taxon>Xylariomycetidae</taxon>
        <taxon>Xylariales</taxon>
        <taxon>Xylariaceae</taxon>
        <taxon>Xylaria</taxon>
    </lineage>
</organism>
<evidence type="ECO:0000313" key="2">
    <source>
        <dbReference type="Proteomes" id="UP001143856"/>
    </source>
</evidence>
<dbReference type="Proteomes" id="UP001143856">
    <property type="component" value="Unassembled WGS sequence"/>
</dbReference>
<reference evidence="1" key="1">
    <citation type="submission" date="2022-10" db="EMBL/GenBank/DDBJ databases">
        <title>Genome Sequence of Xylaria curta.</title>
        <authorList>
            <person name="Buettner E."/>
        </authorList>
    </citation>
    <scope>NUCLEOTIDE SEQUENCE</scope>
    <source>
        <strain evidence="1">Babe10</strain>
    </source>
</reference>
<accession>A0ACC1P2D1</accession>
<proteinExistence type="predicted"/>
<name>A0ACC1P2D1_9PEZI</name>
<keyword evidence="2" id="KW-1185">Reference proteome</keyword>
<sequence length="155" mass="17064">MAEKGLNPVNLESMEQALHRLSKKRGVKAWLTLDRTNGAVLKTNGQIAAVPACEIALERQQHWHIPLIAHACWRVLLNRRSNQHKQRIPSGARVGEHGAMPDGFIASCVAIVAARLNATKEDGAAGKEWGLRLKPEIESDSRVSARPVNPTVMRD</sequence>
<protein>
    <submittedName>
        <fullName evidence="1">Uncharacterized protein</fullName>
    </submittedName>
</protein>
<comment type="caution">
    <text evidence="1">The sequence shown here is derived from an EMBL/GenBank/DDBJ whole genome shotgun (WGS) entry which is preliminary data.</text>
</comment>
<gene>
    <name evidence="1" type="ORF">NUW58_g5800</name>
</gene>
<evidence type="ECO:0000313" key="1">
    <source>
        <dbReference type="EMBL" id="KAJ2984937.1"/>
    </source>
</evidence>